<feature type="domain" description="HTH cro/C1-type" evidence="1">
    <location>
        <begin position="11"/>
        <end position="66"/>
    </location>
</feature>
<reference evidence="2 3" key="1">
    <citation type="submission" date="2010-12" db="EMBL/GenBank/DDBJ databases">
        <title>The Genome Sequence of Coprobacillus sp. strain 29_1.</title>
        <authorList>
            <consortium name="The Broad Institute Genome Sequencing Platform"/>
            <person name="Earl A."/>
            <person name="Ward D."/>
            <person name="Feldgarden M."/>
            <person name="Gevers D."/>
            <person name="Daigneault M."/>
            <person name="Sibley C.D."/>
            <person name="White A."/>
            <person name="Strauss J."/>
            <person name="Allen-Vercoe E."/>
            <person name="Young S.K."/>
            <person name="Zeng Q."/>
            <person name="Gargeya S."/>
            <person name="Fitzgerald M."/>
            <person name="Haas B."/>
            <person name="Abouelleil A."/>
            <person name="Alvarado L."/>
            <person name="Arachchi H.M."/>
            <person name="Berlin A."/>
            <person name="Brown A."/>
            <person name="Chapman S.B."/>
            <person name="Chen Z."/>
            <person name="Dunbar C."/>
            <person name="Freedman E."/>
            <person name="Gearin G."/>
            <person name="Gellesch M."/>
            <person name="Goldberg J."/>
            <person name="Griggs A."/>
            <person name="Gujja S."/>
            <person name="Heilman E."/>
            <person name="Heiman D."/>
            <person name="Howarth C."/>
            <person name="Larson L."/>
            <person name="Lui A."/>
            <person name="MacDonald P.J.P."/>
            <person name="Mehta T."/>
            <person name="Montmayeur A."/>
            <person name="Murphy C."/>
            <person name="Neiman D."/>
            <person name="Pearson M."/>
            <person name="Priest M."/>
            <person name="Roberts A."/>
            <person name="Saif S."/>
            <person name="Shea T."/>
            <person name="Shenoy N."/>
            <person name="Sisk P."/>
            <person name="Stolte C."/>
            <person name="Sykes S."/>
            <person name="White J."/>
            <person name="Yandava C."/>
            <person name="Nusbaum C."/>
            <person name="Birren B."/>
        </authorList>
    </citation>
    <scope>NUCLEOTIDE SEQUENCE [LARGE SCALE GENOMIC DNA]</scope>
    <source>
        <strain evidence="2 3">29_1</strain>
    </source>
</reference>
<evidence type="ECO:0000313" key="3">
    <source>
        <dbReference type="Proteomes" id="UP000003157"/>
    </source>
</evidence>
<accession>E7G606</accession>
<dbReference type="AlphaFoldDB" id="E7G606"/>
<dbReference type="OrthoDB" id="9807880at2"/>
<dbReference type="STRING" id="100884.GCA_000269565_01506"/>
<dbReference type="RefSeq" id="WP_008787322.1">
    <property type="nucleotide sequence ID" value="NZ_AKCB01000001.1"/>
</dbReference>
<dbReference type="EMBL" id="ADKX01000001">
    <property type="protein sequence ID" value="EFW06657.1"/>
    <property type="molecule type" value="Genomic_DNA"/>
</dbReference>
<proteinExistence type="predicted"/>
<dbReference type="eggNOG" id="COG3655">
    <property type="taxonomic scope" value="Bacteria"/>
</dbReference>
<dbReference type="Proteomes" id="UP000003157">
    <property type="component" value="Unassembled WGS sequence"/>
</dbReference>
<dbReference type="Gene3D" id="1.10.260.40">
    <property type="entry name" value="lambda repressor-like DNA-binding domains"/>
    <property type="match status" value="1"/>
</dbReference>
<keyword evidence="3" id="KW-1185">Reference proteome</keyword>
<evidence type="ECO:0000313" key="2">
    <source>
        <dbReference type="EMBL" id="EFW06657.1"/>
    </source>
</evidence>
<sequence length="67" mass="7882">MISYRPLFDKMKEKGISSYALIHKHDINPRTVHNLKHNKGISTYTLEKLCHILECTPNDIIEFIKDE</sequence>
<gene>
    <name evidence="2" type="ORF">HMPREF9488_00194</name>
</gene>
<comment type="caution">
    <text evidence="2">The sequence shown here is derived from an EMBL/GenBank/DDBJ whole genome shotgun (WGS) entry which is preliminary data.</text>
</comment>
<organism evidence="2 3">
    <name type="scientific">Coprobacillus cateniformis</name>
    <dbReference type="NCBI Taxonomy" id="100884"/>
    <lineage>
        <taxon>Bacteria</taxon>
        <taxon>Bacillati</taxon>
        <taxon>Bacillota</taxon>
        <taxon>Erysipelotrichia</taxon>
        <taxon>Erysipelotrichales</taxon>
        <taxon>Coprobacillaceae</taxon>
        <taxon>Coprobacillus</taxon>
    </lineage>
</organism>
<dbReference type="SUPFAM" id="SSF47413">
    <property type="entry name" value="lambda repressor-like DNA-binding domains"/>
    <property type="match status" value="1"/>
</dbReference>
<evidence type="ECO:0000259" key="1">
    <source>
        <dbReference type="Pfam" id="PF13443"/>
    </source>
</evidence>
<dbReference type="HOGENOM" id="CLU_066192_31_1_9"/>
<name>E7G606_9FIRM</name>
<dbReference type="Pfam" id="PF13443">
    <property type="entry name" value="HTH_26"/>
    <property type="match status" value="1"/>
</dbReference>
<protein>
    <recommendedName>
        <fullName evidence="1">HTH cro/C1-type domain-containing protein</fullName>
    </recommendedName>
</protein>
<dbReference type="InterPro" id="IPR001387">
    <property type="entry name" value="Cro/C1-type_HTH"/>
</dbReference>
<dbReference type="InterPro" id="IPR010982">
    <property type="entry name" value="Lambda_DNA-bd_dom_sf"/>
</dbReference>
<dbReference type="GO" id="GO:0003677">
    <property type="term" value="F:DNA binding"/>
    <property type="evidence" value="ECO:0007669"/>
    <property type="project" value="InterPro"/>
</dbReference>
<dbReference type="GeneID" id="78229381"/>